<evidence type="ECO:0000313" key="2">
    <source>
        <dbReference type="EMBL" id="RLP84695.1"/>
    </source>
</evidence>
<gene>
    <name evidence="2" type="ORF">D9V34_01470</name>
    <name evidence="1" type="ORF">D9V34_13765</name>
</gene>
<dbReference type="Proteomes" id="UP000269438">
    <property type="component" value="Unassembled WGS sequence"/>
</dbReference>
<dbReference type="AlphaFoldDB" id="A0A3L7AMM5"/>
<keyword evidence="3" id="KW-1185">Reference proteome</keyword>
<protein>
    <submittedName>
        <fullName evidence="1">Uncharacterized protein</fullName>
    </submittedName>
</protein>
<accession>A0A3L7AMM5</accession>
<organism evidence="1 3">
    <name type="scientific">Mycetocola lacteus</name>
    <dbReference type="NCBI Taxonomy" id="76637"/>
    <lineage>
        <taxon>Bacteria</taxon>
        <taxon>Bacillati</taxon>
        <taxon>Actinomycetota</taxon>
        <taxon>Actinomycetes</taxon>
        <taxon>Micrococcales</taxon>
        <taxon>Microbacteriaceae</taxon>
        <taxon>Mycetocola</taxon>
    </lineage>
</organism>
<proteinExistence type="predicted"/>
<name>A0A3L7AMM5_9MICO</name>
<evidence type="ECO:0000313" key="1">
    <source>
        <dbReference type="EMBL" id="RLP80910.1"/>
    </source>
</evidence>
<dbReference type="EMBL" id="RCUY01000001">
    <property type="protein sequence ID" value="RLP84695.1"/>
    <property type="molecule type" value="Genomic_DNA"/>
</dbReference>
<dbReference type="RefSeq" id="WP_121687168.1">
    <property type="nucleotide sequence ID" value="NZ_RCUY01000001.1"/>
</dbReference>
<comment type="caution">
    <text evidence="1">The sequence shown here is derived from an EMBL/GenBank/DDBJ whole genome shotgun (WGS) entry which is preliminary data.</text>
</comment>
<evidence type="ECO:0000313" key="3">
    <source>
        <dbReference type="Proteomes" id="UP000269438"/>
    </source>
</evidence>
<sequence length="70" mass="8600">MSEEELREDLDTSIIDDEFPYEEASIEELRERYRRERDEPFAAFLADILLFRWRGLRERHGLQRVGWKGR</sequence>
<dbReference type="EMBL" id="RCUY01000011">
    <property type="protein sequence ID" value="RLP80910.1"/>
    <property type="molecule type" value="Genomic_DNA"/>
</dbReference>
<reference evidence="1 3" key="1">
    <citation type="submission" date="2018-10" db="EMBL/GenBank/DDBJ databases">
        <authorList>
            <person name="Li J."/>
        </authorList>
    </citation>
    <scope>NUCLEOTIDE SEQUENCE [LARGE SCALE GENOMIC DNA]</scope>
    <source>
        <strain evidence="1 3">JCM 11654</strain>
    </source>
</reference>